<evidence type="ECO:0000313" key="1">
    <source>
        <dbReference type="EMBL" id="SUC31821.1"/>
    </source>
</evidence>
<dbReference type="EMBL" id="UGTZ01000001">
    <property type="protein sequence ID" value="SUC31821.1"/>
    <property type="molecule type" value="Genomic_DNA"/>
</dbReference>
<protein>
    <recommendedName>
        <fullName evidence="3">SMI1/KNR4 family protein</fullName>
    </recommendedName>
</protein>
<evidence type="ECO:0008006" key="3">
    <source>
        <dbReference type="Google" id="ProtNLM"/>
    </source>
</evidence>
<sequence>MSPEQFHDRMWEILQDINKNEFHAVAAKPPTDKAIANLATSTGIALPKDFLAFSQKTNALCIMAREELWPEAKLFDVGPAWTFHRGLVILGIEAEDLPEWANIQNAYESLVELYELTDVLPLLKIMGDGNHYWGVKQDGTFVEVFDGEATTLECSFIDTYATEIKELIQRQKDMCELITKRNKKQH</sequence>
<dbReference type="InterPro" id="IPR037883">
    <property type="entry name" value="Knr4/Smi1-like_sf"/>
</dbReference>
<proteinExistence type="predicted"/>
<dbReference type="GeneID" id="93673602"/>
<dbReference type="Proteomes" id="UP000254208">
    <property type="component" value="Unassembled WGS sequence"/>
</dbReference>
<dbReference type="SUPFAM" id="SSF160631">
    <property type="entry name" value="SMI1/KNR4-like"/>
    <property type="match status" value="1"/>
</dbReference>
<dbReference type="AlphaFoldDB" id="A0A379FT11"/>
<name>A0A379FT11_PRORE</name>
<organism evidence="1 2">
    <name type="scientific">Providencia rettgeri</name>
    <dbReference type="NCBI Taxonomy" id="587"/>
    <lineage>
        <taxon>Bacteria</taxon>
        <taxon>Pseudomonadati</taxon>
        <taxon>Pseudomonadota</taxon>
        <taxon>Gammaproteobacteria</taxon>
        <taxon>Enterobacterales</taxon>
        <taxon>Morganellaceae</taxon>
        <taxon>Providencia</taxon>
    </lineage>
</organism>
<reference evidence="1 2" key="1">
    <citation type="submission" date="2018-06" db="EMBL/GenBank/DDBJ databases">
        <authorList>
            <consortium name="Pathogen Informatics"/>
            <person name="Doyle S."/>
        </authorList>
    </citation>
    <scope>NUCLEOTIDE SEQUENCE [LARGE SCALE GENOMIC DNA]</scope>
    <source>
        <strain evidence="1 2">NCTC11801</strain>
    </source>
</reference>
<accession>A0A379FT11</accession>
<gene>
    <name evidence="1" type="ORF">NCTC11801_02784</name>
</gene>
<dbReference type="RefSeq" id="WP_115167416.1">
    <property type="nucleotide sequence ID" value="NZ_ABEXOC020000007.1"/>
</dbReference>
<evidence type="ECO:0000313" key="2">
    <source>
        <dbReference type="Proteomes" id="UP000254208"/>
    </source>
</evidence>
<dbReference type="Gene3D" id="3.40.1580.10">
    <property type="entry name" value="SMI1/KNR4-like"/>
    <property type="match status" value="1"/>
</dbReference>